<dbReference type="SUPFAM" id="SSF140663">
    <property type="entry name" value="TTHA0068-like"/>
    <property type="match status" value="1"/>
</dbReference>
<protein>
    <recommendedName>
        <fullName evidence="3">DUF309 domain-containing protein</fullName>
    </recommendedName>
</protein>
<dbReference type="Gene3D" id="1.10.3450.10">
    <property type="entry name" value="TTHA0068-like"/>
    <property type="match status" value="1"/>
</dbReference>
<accession>A0A0M0GNU2</accession>
<dbReference type="InterPro" id="IPR005500">
    <property type="entry name" value="DUF309"/>
</dbReference>
<evidence type="ECO:0000313" key="1">
    <source>
        <dbReference type="EMBL" id="KON91499.1"/>
    </source>
</evidence>
<gene>
    <name evidence="1" type="ORF">AF331_02975</name>
</gene>
<sequence>MTQHPIPYIEFLAHFNGSRDYFECHEVLEEYWKDIDPGNRDSHWVGLIQIAVGMYHYRRDNLNGAGRMIRKGTENLKRHRSVVRDLGLDESRMFSILSETEESIAKEMPYRSVSLPIQDPDLLRSVQQWCTHNGYGWSLPSDLTDHELIHRHSRRDRSQVIQEREEALLRKKRN</sequence>
<dbReference type="Pfam" id="PF03745">
    <property type="entry name" value="DUF309"/>
    <property type="match status" value="1"/>
</dbReference>
<comment type="caution">
    <text evidence="1">The sequence shown here is derived from an EMBL/GenBank/DDBJ whole genome shotgun (WGS) entry which is preliminary data.</text>
</comment>
<dbReference type="EMBL" id="LGUE01000001">
    <property type="protein sequence ID" value="KON91499.1"/>
    <property type="molecule type" value="Genomic_DNA"/>
</dbReference>
<proteinExistence type="predicted"/>
<dbReference type="AlphaFoldDB" id="A0A0M0GNU2"/>
<dbReference type="STRING" id="189381.GCA_900166615_03710"/>
<reference evidence="2" key="1">
    <citation type="submission" date="2015-07" db="EMBL/GenBank/DDBJ databases">
        <title>Fjat-14235 jcm11544.</title>
        <authorList>
            <person name="Liu B."/>
            <person name="Wang J."/>
            <person name="Zhu Y."/>
            <person name="Liu G."/>
            <person name="Chen Q."/>
            <person name="Chen Z."/>
            <person name="Lan J."/>
            <person name="Che J."/>
            <person name="Ge C."/>
            <person name="Shi H."/>
            <person name="Pan Z."/>
            <person name="Liu X."/>
        </authorList>
    </citation>
    <scope>NUCLEOTIDE SEQUENCE [LARGE SCALE GENOMIC DNA]</scope>
    <source>
        <strain evidence="2">JCM 11544</strain>
    </source>
</reference>
<evidence type="ECO:0008006" key="3">
    <source>
        <dbReference type="Google" id="ProtNLM"/>
    </source>
</evidence>
<evidence type="ECO:0000313" key="2">
    <source>
        <dbReference type="Proteomes" id="UP000037405"/>
    </source>
</evidence>
<dbReference type="PANTHER" id="PTHR34796:SF1">
    <property type="entry name" value="EXPRESSED PROTEIN"/>
    <property type="match status" value="1"/>
</dbReference>
<dbReference type="RefSeq" id="WP_053426689.1">
    <property type="nucleotide sequence ID" value="NZ_JBNKIO010000003.1"/>
</dbReference>
<keyword evidence="2" id="KW-1185">Reference proteome</keyword>
<dbReference type="Proteomes" id="UP000037405">
    <property type="component" value="Unassembled WGS sequence"/>
</dbReference>
<dbReference type="PANTHER" id="PTHR34796">
    <property type="entry name" value="EXPRESSED PROTEIN"/>
    <property type="match status" value="1"/>
</dbReference>
<name>A0A0M0GNU2_9BACI</name>
<dbReference type="PATRIC" id="fig|189381.12.peg.685"/>
<dbReference type="InterPro" id="IPR023203">
    <property type="entry name" value="TTHA0068_sf"/>
</dbReference>
<organism evidence="1 2">
    <name type="scientific">Rossellomorea marisflavi</name>
    <dbReference type="NCBI Taxonomy" id="189381"/>
    <lineage>
        <taxon>Bacteria</taxon>
        <taxon>Bacillati</taxon>
        <taxon>Bacillota</taxon>
        <taxon>Bacilli</taxon>
        <taxon>Bacillales</taxon>
        <taxon>Bacillaceae</taxon>
        <taxon>Rossellomorea</taxon>
    </lineage>
</organism>
<dbReference type="OrthoDB" id="165483at2"/>